<evidence type="ECO:0000313" key="3">
    <source>
        <dbReference type="EMBL" id="MCK7595020.1"/>
    </source>
</evidence>
<evidence type="ECO:0000259" key="2">
    <source>
        <dbReference type="PROSITE" id="PS51832"/>
    </source>
</evidence>
<reference evidence="3" key="1">
    <citation type="submission" date="2022-04" db="EMBL/GenBank/DDBJ databases">
        <title>Lysobacter sp. CAU 1642 isolated from sea sand.</title>
        <authorList>
            <person name="Kim W."/>
        </authorList>
    </citation>
    <scope>NUCLEOTIDE SEQUENCE</scope>
    <source>
        <strain evidence="3">CAU 1642</strain>
    </source>
</reference>
<keyword evidence="4" id="KW-1185">Reference proteome</keyword>
<dbReference type="Pfam" id="PF13487">
    <property type="entry name" value="HD_5"/>
    <property type="match status" value="1"/>
</dbReference>
<protein>
    <submittedName>
        <fullName evidence="3">DUF3391 domain-containing protein</fullName>
    </submittedName>
</protein>
<name>A0ABT0GLW8_9GAMM</name>
<dbReference type="Proteomes" id="UP001431449">
    <property type="component" value="Unassembled WGS sequence"/>
</dbReference>
<dbReference type="Gene3D" id="1.10.3210.10">
    <property type="entry name" value="Hypothetical protein af1432"/>
    <property type="match status" value="1"/>
</dbReference>
<dbReference type="InterPro" id="IPR006675">
    <property type="entry name" value="HDIG_dom"/>
</dbReference>
<feature type="region of interest" description="Disordered" evidence="1">
    <location>
        <begin position="58"/>
        <end position="94"/>
    </location>
</feature>
<dbReference type="PANTHER" id="PTHR43155:SF2">
    <property type="entry name" value="CYCLIC DI-GMP PHOSPHODIESTERASE PA4108"/>
    <property type="match status" value="1"/>
</dbReference>
<feature type="domain" description="HD-GYP" evidence="2">
    <location>
        <begin position="159"/>
        <end position="354"/>
    </location>
</feature>
<accession>A0ABT0GLW8</accession>
<comment type="caution">
    <text evidence="3">The sequence shown here is derived from an EMBL/GenBank/DDBJ whole genome shotgun (WGS) entry which is preliminary data.</text>
</comment>
<dbReference type="CDD" id="cd00077">
    <property type="entry name" value="HDc"/>
    <property type="match status" value="1"/>
</dbReference>
<dbReference type="InterPro" id="IPR021812">
    <property type="entry name" value="DUF3391"/>
</dbReference>
<gene>
    <name evidence="3" type="ORF">M0G41_15225</name>
</gene>
<dbReference type="PANTHER" id="PTHR43155">
    <property type="entry name" value="CYCLIC DI-GMP PHOSPHODIESTERASE PA4108-RELATED"/>
    <property type="match status" value="1"/>
</dbReference>
<sequence>MATNSLPLIEVSRLRPGIYVVLDLGWRRHPFPMNSFTLRSPEQIETLRSLGLEKVRYSPERSSVPPLPPSAATRPQPAAPPRPAPEVARPADPEAAKGTVSVIVAMQLEDPIEKQQAMLRALELRQRQAAQSHQAMLKRIGPEPAEAARVCEALADELLEWLPQQGEVALRLLSPGSGDQPSTHEIGVASLCLLLGRDCNMPAPMLRHLVLAALMHDAGKQRVPSFLHEDYGQLTEFERQTYRQHIEFGVEMARRMELPREVVEAIAQHHEFADGSGFPHRLDLDALGPVSRALILCNRYHNLVCPLHVETGLTPHRALQRIFREERDRFDPTLLARFVKLLGVYPPGTLVELTDHRMAIVVASQPGNSLAPRVQIVDLPDEARPGLAIDLDPAKGVGVRCGLSPDQLNVRWAARARQIARSGIAIEPLAEAGRLAA</sequence>
<dbReference type="PROSITE" id="PS51832">
    <property type="entry name" value="HD_GYP"/>
    <property type="match status" value="1"/>
</dbReference>
<dbReference type="InterPro" id="IPR037522">
    <property type="entry name" value="HD_GYP_dom"/>
</dbReference>
<dbReference type="SUPFAM" id="SSF109604">
    <property type="entry name" value="HD-domain/PDEase-like"/>
    <property type="match status" value="1"/>
</dbReference>
<evidence type="ECO:0000313" key="4">
    <source>
        <dbReference type="Proteomes" id="UP001431449"/>
    </source>
</evidence>
<dbReference type="InterPro" id="IPR003607">
    <property type="entry name" value="HD/PDEase_dom"/>
</dbReference>
<dbReference type="EMBL" id="JALNMH010000013">
    <property type="protein sequence ID" value="MCK7595020.1"/>
    <property type="molecule type" value="Genomic_DNA"/>
</dbReference>
<evidence type="ECO:0000256" key="1">
    <source>
        <dbReference type="SAM" id="MobiDB-lite"/>
    </source>
</evidence>
<dbReference type="NCBIfam" id="TIGR00277">
    <property type="entry name" value="HDIG"/>
    <property type="match status" value="1"/>
</dbReference>
<dbReference type="Pfam" id="PF11871">
    <property type="entry name" value="DUF3391"/>
    <property type="match status" value="1"/>
</dbReference>
<dbReference type="RefSeq" id="WP_248210753.1">
    <property type="nucleotide sequence ID" value="NZ_JALNMH010000013.1"/>
</dbReference>
<organism evidence="3 4">
    <name type="scientific">Pseudomarimonas salicorniae</name>
    <dbReference type="NCBI Taxonomy" id="2933270"/>
    <lineage>
        <taxon>Bacteria</taxon>
        <taxon>Pseudomonadati</taxon>
        <taxon>Pseudomonadota</taxon>
        <taxon>Gammaproteobacteria</taxon>
        <taxon>Lysobacterales</taxon>
        <taxon>Lysobacteraceae</taxon>
        <taxon>Pseudomarimonas</taxon>
    </lineage>
</organism>
<proteinExistence type="predicted"/>